<sequence length="59" mass="6578">MPPSLSSLLICNHSLPPSSLSLSLSLSLKTRIISQLRHQAGQINGVRVESVLSKKRRWR</sequence>
<reference evidence="2" key="1">
    <citation type="journal article" date="2017" name="Nature">
        <title>The sunflower genome provides insights into oil metabolism, flowering and Asterid evolution.</title>
        <authorList>
            <person name="Badouin H."/>
            <person name="Gouzy J."/>
            <person name="Grassa C.J."/>
            <person name="Murat F."/>
            <person name="Staton S.E."/>
            <person name="Cottret L."/>
            <person name="Lelandais-Briere C."/>
            <person name="Owens G.L."/>
            <person name="Carrere S."/>
            <person name="Mayjonade B."/>
            <person name="Legrand L."/>
            <person name="Gill N."/>
            <person name="Kane N.C."/>
            <person name="Bowers J.E."/>
            <person name="Hubner S."/>
            <person name="Bellec A."/>
            <person name="Berard A."/>
            <person name="Berges H."/>
            <person name="Blanchet N."/>
            <person name="Boniface M.C."/>
            <person name="Brunel D."/>
            <person name="Catrice O."/>
            <person name="Chaidir N."/>
            <person name="Claudel C."/>
            <person name="Donnadieu C."/>
            <person name="Faraut T."/>
            <person name="Fievet G."/>
            <person name="Helmstetter N."/>
            <person name="King M."/>
            <person name="Knapp S.J."/>
            <person name="Lai Z."/>
            <person name="Le Paslier M.C."/>
            <person name="Lippi Y."/>
            <person name="Lorenzon L."/>
            <person name="Mandel J.R."/>
            <person name="Marage G."/>
            <person name="Marchand G."/>
            <person name="Marquand E."/>
            <person name="Bret-Mestries E."/>
            <person name="Morien E."/>
            <person name="Nambeesan S."/>
            <person name="Nguyen T."/>
            <person name="Pegot-Espagnet P."/>
            <person name="Pouilly N."/>
            <person name="Raftis F."/>
            <person name="Sallet E."/>
            <person name="Schiex T."/>
            <person name="Thomas J."/>
            <person name="Vandecasteele C."/>
            <person name="Vares D."/>
            <person name="Vear F."/>
            <person name="Vautrin S."/>
            <person name="Crespi M."/>
            <person name="Mangin B."/>
            <person name="Burke J.M."/>
            <person name="Salse J."/>
            <person name="Munos S."/>
            <person name="Vincourt P."/>
            <person name="Rieseberg L.H."/>
            <person name="Langlade N.B."/>
        </authorList>
    </citation>
    <scope>NUCLEOTIDE SEQUENCE [LARGE SCALE GENOMIC DNA]</scope>
    <source>
        <strain evidence="2">cv. SF193</strain>
    </source>
</reference>
<keyword evidence="2" id="KW-1185">Reference proteome</keyword>
<accession>A0A251RRC5</accession>
<evidence type="ECO:0000313" key="2">
    <source>
        <dbReference type="Proteomes" id="UP000215914"/>
    </source>
</evidence>
<gene>
    <name evidence="1" type="ORF">HannXRQ_Chr17g0557471</name>
</gene>
<dbReference type="EMBL" id="CM007906">
    <property type="protein sequence ID" value="OTF87048.1"/>
    <property type="molecule type" value="Genomic_DNA"/>
</dbReference>
<organism evidence="1 2">
    <name type="scientific">Helianthus annuus</name>
    <name type="common">Common sunflower</name>
    <dbReference type="NCBI Taxonomy" id="4232"/>
    <lineage>
        <taxon>Eukaryota</taxon>
        <taxon>Viridiplantae</taxon>
        <taxon>Streptophyta</taxon>
        <taxon>Embryophyta</taxon>
        <taxon>Tracheophyta</taxon>
        <taxon>Spermatophyta</taxon>
        <taxon>Magnoliopsida</taxon>
        <taxon>eudicotyledons</taxon>
        <taxon>Gunneridae</taxon>
        <taxon>Pentapetalae</taxon>
        <taxon>asterids</taxon>
        <taxon>campanulids</taxon>
        <taxon>Asterales</taxon>
        <taxon>Asteraceae</taxon>
        <taxon>Asteroideae</taxon>
        <taxon>Heliantheae alliance</taxon>
        <taxon>Heliantheae</taxon>
        <taxon>Helianthus</taxon>
    </lineage>
</organism>
<protein>
    <submittedName>
        <fullName evidence="1">Uncharacterized protein</fullName>
    </submittedName>
</protein>
<name>A0A251RRC5_HELAN</name>
<dbReference type="AlphaFoldDB" id="A0A251RRC5"/>
<dbReference type="InParanoid" id="A0A251RRC5"/>
<proteinExistence type="predicted"/>
<evidence type="ECO:0000313" key="1">
    <source>
        <dbReference type="EMBL" id="OTF87048.1"/>
    </source>
</evidence>
<dbReference type="Proteomes" id="UP000215914">
    <property type="component" value="Chromosome 17"/>
</dbReference>